<dbReference type="PANTHER" id="PTHR46847:SF1">
    <property type="entry name" value="D-ALLOSE-BINDING PERIPLASMIC PROTEIN-RELATED"/>
    <property type="match status" value="1"/>
</dbReference>
<dbReference type="GO" id="GO:0030246">
    <property type="term" value="F:carbohydrate binding"/>
    <property type="evidence" value="ECO:0007669"/>
    <property type="project" value="UniProtKB-ARBA"/>
</dbReference>
<dbReference type="EMBL" id="NWQG01000166">
    <property type="protein sequence ID" value="PDQ18825.1"/>
    <property type="molecule type" value="Genomic_DNA"/>
</dbReference>
<dbReference type="InterPro" id="IPR028082">
    <property type="entry name" value="Peripla_BP_I"/>
</dbReference>
<evidence type="ECO:0000259" key="4">
    <source>
        <dbReference type="Pfam" id="PF13407"/>
    </source>
</evidence>
<dbReference type="Gene3D" id="3.40.50.2300">
    <property type="match status" value="2"/>
</dbReference>
<evidence type="ECO:0000256" key="2">
    <source>
        <dbReference type="ARBA" id="ARBA00007639"/>
    </source>
</evidence>
<evidence type="ECO:0000313" key="6">
    <source>
        <dbReference type="Proteomes" id="UP000219182"/>
    </source>
</evidence>
<dbReference type="AlphaFoldDB" id="A0A2A6FAS4"/>
<evidence type="ECO:0000313" key="5">
    <source>
        <dbReference type="EMBL" id="PDQ18825.1"/>
    </source>
</evidence>
<dbReference type="GO" id="GO:0030313">
    <property type="term" value="C:cell envelope"/>
    <property type="evidence" value="ECO:0007669"/>
    <property type="project" value="UniProtKB-SubCell"/>
</dbReference>
<keyword evidence="3" id="KW-0732">Signal</keyword>
<dbReference type="Proteomes" id="UP000219182">
    <property type="component" value="Unassembled WGS sequence"/>
</dbReference>
<accession>A0A2A6FAS4</accession>
<sequence length="390" mass="40921">MTLTLPLTLRKCRAIILKSSKCSVCGGVLAHRRERTKGRNAMKLLRGLAAAVLLALATAIAAGPAYAQALSGKKIGIAAREITNDYNRDIIAGATAVLKAAGAEVVVTDGGTDPRKHNENIESLVNSGVAGIIVQLGDPKQLAPVVAKANAAGIPVITTSIGSKTEGAIADVGGDEALMAAMLARSLLSSIDYKGNVVAFWVPGAPLLETRKRVFEAVVADYPNVKVQWVPTEHSAAKVQTQMEDLLTANPEKGSIAGVWGAYDLLVSGAVEAVRRSGRDEIKIASIDGDRIGFQMLLDEGSPFVATIVQDVPAIGRLAAETLVSAIGGKKDFPSAIFTEVYVATHANGAAAAEKRWGPSVWDDLAIARKDVEGRWPQDSDLIVVRPVLP</sequence>
<dbReference type="Pfam" id="PF13407">
    <property type="entry name" value="Peripla_BP_4"/>
    <property type="match status" value="1"/>
</dbReference>
<comment type="similarity">
    <text evidence="2">Belongs to the bacterial solute-binding protein 2 family.</text>
</comment>
<comment type="caution">
    <text evidence="5">The sequence shown here is derived from an EMBL/GenBank/DDBJ whole genome shotgun (WGS) entry which is preliminary data.</text>
</comment>
<proteinExistence type="inferred from homology"/>
<name>A0A2A6FAS4_9HYPH</name>
<protein>
    <recommendedName>
        <fullName evidence="4">Periplasmic binding protein domain-containing protein</fullName>
    </recommendedName>
</protein>
<gene>
    <name evidence="5" type="ORF">CN311_22840</name>
</gene>
<dbReference type="SUPFAM" id="SSF53822">
    <property type="entry name" value="Periplasmic binding protein-like I"/>
    <property type="match status" value="1"/>
</dbReference>
<dbReference type="PANTHER" id="PTHR46847">
    <property type="entry name" value="D-ALLOSE-BINDING PERIPLASMIC PROTEIN-RELATED"/>
    <property type="match status" value="1"/>
</dbReference>
<evidence type="ECO:0000256" key="1">
    <source>
        <dbReference type="ARBA" id="ARBA00004196"/>
    </source>
</evidence>
<feature type="domain" description="Periplasmic binding protein" evidence="4">
    <location>
        <begin position="75"/>
        <end position="331"/>
    </location>
</feature>
<dbReference type="InterPro" id="IPR025997">
    <property type="entry name" value="SBP_2_dom"/>
</dbReference>
<reference evidence="5 6" key="1">
    <citation type="submission" date="2017-09" db="EMBL/GenBank/DDBJ databases">
        <title>Mesorhizobum sanjuanii sp. nov. isolated from nodules of Lotus tenuis in saline-alkaline lowlands of Flooding Pampa.</title>
        <authorList>
            <person name="Sannazzaro A.I."/>
            <person name="Torres Tejerizo G.A."/>
            <person name="Fontana F."/>
            <person name="Cumpa Velazquez L.M."/>
            <person name="Hansen L."/>
            <person name="Pistorio M."/>
            <person name="Estrella M.J."/>
        </authorList>
    </citation>
    <scope>NUCLEOTIDE SEQUENCE [LARGE SCALE GENOMIC DNA]</scope>
    <source>
        <strain evidence="5 6">BSA136</strain>
    </source>
</reference>
<organism evidence="5 6">
    <name type="scientific">Mesorhizobium sanjuanii</name>
    <dbReference type="NCBI Taxonomy" id="2037900"/>
    <lineage>
        <taxon>Bacteria</taxon>
        <taxon>Pseudomonadati</taxon>
        <taxon>Pseudomonadota</taxon>
        <taxon>Alphaproteobacteria</taxon>
        <taxon>Hyphomicrobiales</taxon>
        <taxon>Phyllobacteriaceae</taxon>
        <taxon>Mesorhizobium</taxon>
    </lineage>
</organism>
<keyword evidence="6" id="KW-1185">Reference proteome</keyword>
<evidence type="ECO:0000256" key="3">
    <source>
        <dbReference type="ARBA" id="ARBA00022729"/>
    </source>
</evidence>
<comment type="subcellular location">
    <subcellularLocation>
        <location evidence="1">Cell envelope</location>
    </subcellularLocation>
</comment>